<dbReference type="SMART" id="SM00886">
    <property type="entry name" value="Dabb"/>
    <property type="match status" value="1"/>
</dbReference>
<reference evidence="2 3" key="1">
    <citation type="submission" date="2016-11" db="EMBL/GenBank/DDBJ databases">
        <authorList>
            <person name="Jaros S."/>
            <person name="Januszkiewicz K."/>
            <person name="Wedrychowicz H."/>
        </authorList>
    </citation>
    <scope>NUCLEOTIDE SEQUENCE [LARGE SCALE GENOMIC DNA]</scope>
    <source>
        <strain evidence="2 3">DSM 43832</strain>
    </source>
</reference>
<feature type="domain" description="Stress-response A/B barrel" evidence="1">
    <location>
        <begin position="3"/>
        <end position="96"/>
    </location>
</feature>
<evidence type="ECO:0000313" key="3">
    <source>
        <dbReference type="Proteomes" id="UP000184363"/>
    </source>
</evidence>
<dbReference type="Pfam" id="PF07876">
    <property type="entry name" value="Dabb"/>
    <property type="match status" value="1"/>
</dbReference>
<protein>
    <submittedName>
        <fullName evidence="2">Stress responsive A/B Barrel Domain</fullName>
    </submittedName>
</protein>
<evidence type="ECO:0000313" key="2">
    <source>
        <dbReference type="EMBL" id="SHK53184.1"/>
    </source>
</evidence>
<name>A0A1M6T8F4_PSETH</name>
<dbReference type="RefSeq" id="WP_073457056.1">
    <property type="nucleotide sequence ID" value="NZ_CALGVN010000056.1"/>
</dbReference>
<proteinExistence type="predicted"/>
<gene>
    <name evidence="2" type="ORF">SAMN05443637_107218</name>
</gene>
<dbReference type="PROSITE" id="PS51502">
    <property type="entry name" value="S_R_A_B_BARREL"/>
    <property type="match status" value="1"/>
</dbReference>
<sequence length="98" mass="11082">MGFRHVVLFKWKSDSTSEQRDAAIEALRQWGRDAEQYGALTFGTDAGLAEGNWDTAVVVDLPDRDAYLAYAADERHQKMIAEYIRPILAERAAVQHET</sequence>
<dbReference type="AlphaFoldDB" id="A0A1M6T8F4"/>
<dbReference type="OrthoDB" id="6637496at2"/>
<evidence type="ECO:0000259" key="1">
    <source>
        <dbReference type="PROSITE" id="PS51502"/>
    </source>
</evidence>
<dbReference type="SUPFAM" id="SSF54909">
    <property type="entry name" value="Dimeric alpha+beta barrel"/>
    <property type="match status" value="1"/>
</dbReference>
<dbReference type="InterPro" id="IPR013097">
    <property type="entry name" value="Dabb"/>
</dbReference>
<dbReference type="InterPro" id="IPR011008">
    <property type="entry name" value="Dimeric_a/b-barrel"/>
</dbReference>
<dbReference type="Gene3D" id="3.30.70.100">
    <property type="match status" value="1"/>
</dbReference>
<dbReference type="EMBL" id="FRAP01000007">
    <property type="protein sequence ID" value="SHK53184.1"/>
    <property type="molecule type" value="Genomic_DNA"/>
</dbReference>
<accession>A0A1M6T8F4</accession>
<organism evidence="2 3">
    <name type="scientific">Pseudonocardia thermophila</name>
    <dbReference type="NCBI Taxonomy" id="1848"/>
    <lineage>
        <taxon>Bacteria</taxon>
        <taxon>Bacillati</taxon>
        <taxon>Actinomycetota</taxon>
        <taxon>Actinomycetes</taxon>
        <taxon>Pseudonocardiales</taxon>
        <taxon>Pseudonocardiaceae</taxon>
        <taxon>Pseudonocardia</taxon>
    </lineage>
</organism>
<dbReference type="Proteomes" id="UP000184363">
    <property type="component" value="Unassembled WGS sequence"/>
</dbReference>
<dbReference type="STRING" id="1848.SAMN05443637_107218"/>
<keyword evidence="3" id="KW-1185">Reference proteome</keyword>